<evidence type="ECO:0000313" key="4">
    <source>
        <dbReference type="Proteomes" id="UP000646484"/>
    </source>
</evidence>
<name>A0ABR7D787_9BACT</name>
<evidence type="ECO:0000256" key="1">
    <source>
        <dbReference type="SAM" id="MobiDB-lite"/>
    </source>
</evidence>
<dbReference type="InterPro" id="IPR049514">
    <property type="entry name" value="Fic-like_C"/>
</dbReference>
<organism evidence="3 4">
    <name type="scientific">Butyricimonas hominis</name>
    <dbReference type="NCBI Taxonomy" id="2763032"/>
    <lineage>
        <taxon>Bacteria</taxon>
        <taxon>Pseudomonadati</taxon>
        <taxon>Bacteroidota</taxon>
        <taxon>Bacteroidia</taxon>
        <taxon>Bacteroidales</taxon>
        <taxon>Odoribacteraceae</taxon>
        <taxon>Butyricimonas</taxon>
    </lineage>
</organism>
<dbReference type="Proteomes" id="UP000646484">
    <property type="component" value="Unassembled WGS sequence"/>
</dbReference>
<protein>
    <recommendedName>
        <fullName evidence="2">Filamentation induced by cAMP protein Fic-like C-terminal domain-containing protein</fullName>
    </recommendedName>
</protein>
<comment type="caution">
    <text evidence="3">The sequence shown here is derived from an EMBL/GenBank/DDBJ whole genome shotgun (WGS) entry which is preliminary data.</text>
</comment>
<dbReference type="EMBL" id="JACOOH010000012">
    <property type="protein sequence ID" value="MBC5623622.1"/>
    <property type="molecule type" value="Genomic_DNA"/>
</dbReference>
<gene>
    <name evidence="3" type="ORF">H8S64_21240</name>
</gene>
<feature type="domain" description="Filamentation induced by cAMP protein Fic-like C-terminal" evidence="2">
    <location>
        <begin position="27"/>
        <end position="88"/>
    </location>
</feature>
<evidence type="ECO:0000313" key="3">
    <source>
        <dbReference type="EMBL" id="MBC5623622.1"/>
    </source>
</evidence>
<evidence type="ECO:0000259" key="2">
    <source>
        <dbReference type="Pfam" id="PF21247"/>
    </source>
</evidence>
<proteinExistence type="predicted"/>
<dbReference type="Pfam" id="PF21247">
    <property type="entry name" value="Fic-like_C"/>
    <property type="match status" value="1"/>
</dbReference>
<sequence>MWSLHQAGLSNNTRQVPDKHPTSSATIQTLIHVLAERQLSIKEMLAAMNLKDRENFIANYLNPAMKEGFVVMLYPNNPKHPRQRYLLTVKGLAVYNSLPSDS</sequence>
<reference evidence="3 4" key="1">
    <citation type="submission" date="2020-08" db="EMBL/GenBank/DDBJ databases">
        <title>Genome public.</title>
        <authorList>
            <person name="Liu C."/>
            <person name="Sun Q."/>
        </authorList>
    </citation>
    <scope>NUCLEOTIDE SEQUENCE [LARGE SCALE GENOMIC DNA]</scope>
    <source>
        <strain evidence="3 4">NSJ-56</strain>
    </source>
</reference>
<accession>A0ABR7D787</accession>
<feature type="region of interest" description="Disordered" evidence="1">
    <location>
        <begin position="1"/>
        <end position="23"/>
    </location>
</feature>
<dbReference type="RefSeq" id="WP_186978644.1">
    <property type="nucleotide sequence ID" value="NZ_JACOOH010000012.1"/>
</dbReference>
<keyword evidence="4" id="KW-1185">Reference proteome</keyword>